<proteinExistence type="predicted"/>
<dbReference type="VEuPathDB" id="MicrosporidiaDB:M153_1100073146"/>
<name>A0A0R0M1R1_9MICR</name>
<dbReference type="AlphaFoldDB" id="A0A0R0M1R1"/>
<sequence length="345" mass="39933">MSNPFSWEKSYKRTWEDLETDNETVRKRQKILNNSYKKGIIRHFHIIVDYSESIELNDFLPSIRYNITESLKIFKKKFYSENPISILSILIYRNNRTEKYCILDNNTDIDKLFDKSGTGDFSLVESLKSSLKFISNDYIKEILVITGSIFTVGCSNNHNLNQQNENIENSIEGLENIKVHFISIRGAVHFFEEISKKTGGQYHVPIDLNDITYYLSLFTVPSSVNTSSTVNLLRLGFPEIIYDTLYCTCCFKKRNILYDCPICHSGYCQLPTKCIICDTQLVVNSTLVQSLYFCYPLEKFVESLNSTCRICQKDSTSKCTKCGSDYCQTCDQFLHNDVCYCVYCL</sequence>
<gene>
    <name evidence="2" type="ORF">M153_1100073146</name>
</gene>
<dbReference type="GO" id="GO:0005675">
    <property type="term" value="C:transcription factor TFIIH holo complex"/>
    <property type="evidence" value="ECO:0007669"/>
    <property type="project" value="TreeGrafter"/>
</dbReference>
<dbReference type="PANTHER" id="PTHR12695">
    <property type="entry name" value="GENERAL TRANSCRIPTION FACTOR IIH SUBUNIT 2"/>
    <property type="match status" value="1"/>
</dbReference>
<comment type="caution">
    <text evidence="2">The sequence shown here is derived from an EMBL/GenBank/DDBJ whole genome shotgun (WGS) entry which is preliminary data.</text>
</comment>
<dbReference type="GO" id="GO:0006357">
    <property type="term" value="P:regulation of transcription by RNA polymerase II"/>
    <property type="evidence" value="ECO:0007669"/>
    <property type="project" value="TreeGrafter"/>
</dbReference>
<dbReference type="InterPro" id="IPR007198">
    <property type="entry name" value="Ssl1-like"/>
</dbReference>
<dbReference type="OrthoDB" id="284275at2759"/>
<accession>A0A0R0M1R1</accession>
<dbReference type="EMBL" id="LGUB01000002">
    <property type="protein sequence ID" value="KRH95272.1"/>
    <property type="molecule type" value="Genomic_DNA"/>
</dbReference>
<dbReference type="GO" id="GO:0006289">
    <property type="term" value="P:nucleotide-excision repair"/>
    <property type="evidence" value="ECO:0007669"/>
    <property type="project" value="TreeGrafter"/>
</dbReference>
<dbReference type="Gene3D" id="3.40.50.410">
    <property type="entry name" value="von Willebrand factor, type A domain"/>
    <property type="match status" value="1"/>
</dbReference>
<dbReference type="Pfam" id="PF04056">
    <property type="entry name" value="Ssl1"/>
    <property type="match status" value="1"/>
</dbReference>
<dbReference type="InterPro" id="IPR036465">
    <property type="entry name" value="vWFA_dom_sf"/>
</dbReference>
<evidence type="ECO:0000313" key="2">
    <source>
        <dbReference type="EMBL" id="KRH95272.1"/>
    </source>
</evidence>
<organism evidence="2 3">
    <name type="scientific">Pseudoloma neurophilia</name>
    <dbReference type="NCBI Taxonomy" id="146866"/>
    <lineage>
        <taxon>Eukaryota</taxon>
        <taxon>Fungi</taxon>
        <taxon>Fungi incertae sedis</taxon>
        <taxon>Microsporidia</taxon>
        <taxon>Pseudoloma</taxon>
    </lineage>
</organism>
<dbReference type="PANTHER" id="PTHR12695:SF2">
    <property type="entry name" value="GENERAL TRANSCRIPTION FACTOR IIH SUBUNIT 2-RELATED"/>
    <property type="match status" value="1"/>
</dbReference>
<reference evidence="2 3" key="1">
    <citation type="submission" date="2015-07" db="EMBL/GenBank/DDBJ databases">
        <title>The genome of Pseudoloma neurophilia, a relevant intracellular parasite of the zebrafish.</title>
        <authorList>
            <person name="Ndikumana S."/>
            <person name="Pelin A."/>
            <person name="Sanders J."/>
            <person name="Corradi N."/>
        </authorList>
    </citation>
    <scope>NUCLEOTIDE SEQUENCE [LARGE SCALE GENOMIC DNA]</scope>
    <source>
        <strain evidence="2 3">MK1</strain>
    </source>
</reference>
<evidence type="ECO:0000313" key="3">
    <source>
        <dbReference type="Proteomes" id="UP000051530"/>
    </source>
</evidence>
<dbReference type="Proteomes" id="UP000051530">
    <property type="component" value="Unassembled WGS sequence"/>
</dbReference>
<evidence type="ECO:0000259" key="1">
    <source>
        <dbReference type="Pfam" id="PF04056"/>
    </source>
</evidence>
<protein>
    <submittedName>
        <fullName evidence="2">RNA polymerase II transcription initiation/nucleotide excision repair factor TFIIH, subunit SSL1</fullName>
    </submittedName>
</protein>
<feature type="domain" description="Ssl1-like" evidence="1">
    <location>
        <begin position="47"/>
        <end position="238"/>
    </location>
</feature>
<keyword evidence="3" id="KW-1185">Reference proteome</keyword>